<dbReference type="Gene3D" id="3.40.430.10">
    <property type="entry name" value="Dihydrofolate Reductase, subunit A"/>
    <property type="match status" value="1"/>
</dbReference>
<dbReference type="InterPro" id="IPR002734">
    <property type="entry name" value="RibDG_C"/>
</dbReference>
<name>A0A177L3E1_9BACI</name>
<accession>A0A177L3E1</accession>
<dbReference type="SUPFAM" id="SSF53597">
    <property type="entry name" value="Dihydrofolate reductase-like"/>
    <property type="match status" value="1"/>
</dbReference>
<sequence>MENKSVVSAVISMSLDGFIAGEHVSNDEPLGIGGLALHNWMSDGSAETDKIFSEGGKMLGAVICGRNTYDLSVPWWKENGPTGEARLPVFVISDDQPNNIEPNGVYTFVKDIETALEKAENVAKGKNITIMGGAKTIQKFLRKDYINEIHIQLIPILLSGGIRLFDNLDKQVKLKPIQTISSENAIHLQFLLESEV</sequence>
<dbReference type="Proteomes" id="UP000077271">
    <property type="component" value="Unassembled WGS sequence"/>
</dbReference>
<protein>
    <recommendedName>
        <fullName evidence="1">Bacterial bifunctional deaminase-reductase C-terminal domain-containing protein</fullName>
    </recommendedName>
</protein>
<organism evidence="2 3">
    <name type="scientific">Domibacillus aminovorans</name>
    <dbReference type="NCBI Taxonomy" id="29332"/>
    <lineage>
        <taxon>Bacteria</taxon>
        <taxon>Bacillati</taxon>
        <taxon>Bacillota</taxon>
        <taxon>Bacilli</taxon>
        <taxon>Bacillales</taxon>
        <taxon>Bacillaceae</taxon>
        <taxon>Domibacillus</taxon>
    </lineage>
</organism>
<dbReference type="Pfam" id="PF01872">
    <property type="entry name" value="RibD_C"/>
    <property type="match status" value="1"/>
</dbReference>
<feature type="domain" description="Bacterial bifunctional deaminase-reductase C-terminal" evidence="1">
    <location>
        <begin position="8"/>
        <end position="182"/>
    </location>
</feature>
<comment type="caution">
    <text evidence="2">The sequence shown here is derived from an EMBL/GenBank/DDBJ whole genome shotgun (WGS) entry which is preliminary data.</text>
</comment>
<reference evidence="2 3" key="1">
    <citation type="submission" date="2016-01" db="EMBL/GenBank/DDBJ databases">
        <title>Investigation of taxonomic status of Bacillus aminovorans.</title>
        <authorList>
            <person name="Verma A."/>
            <person name="Pal Y."/>
            <person name="Krishnamurthi S."/>
        </authorList>
    </citation>
    <scope>NUCLEOTIDE SEQUENCE [LARGE SCALE GENOMIC DNA]</scope>
    <source>
        <strain evidence="2 3">DSM 4337</strain>
    </source>
</reference>
<dbReference type="RefSeq" id="WP_082860505.1">
    <property type="nucleotide sequence ID" value="NZ_LQWZ01000004.1"/>
</dbReference>
<gene>
    <name evidence="2" type="ORF">AWH48_16220</name>
</gene>
<dbReference type="InterPro" id="IPR024072">
    <property type="entry name" value="DHFR-like_dom_sf"/>
</dbReference>
<evidence type="ECO:0000313" key="3">
    <source>
        <dbReference type="Proteomes" id="UP000077271"/>
    </source>
</evidence>
<dbReference type="PANTHER" id="PTHR38011:SF12">
    <property type="entry name" value="BIFUNCTIONAL DEAMINASE-REDUCTASE DOMAIN PROTEIN"/>
    <property type="match status" value="1"/>
</dbReference>
<dbReference type="EMBL" id="LQWZ01000004">
    <property type="protein sequence ID" value="OAH59281.1"/>
    <property type="molecule type" value="Genomic_DNA"/>
</dbReference>
<evidence type="ECO:0000259" key="1">
    <source>
        <dbReference type="Pfam" id="PF01872"/>
    </source>
</evidence>
<dbReference type="PANTHER" id="PTHR38011">
    <property type="entry name" value="DIHYDROFOLATE REDUCTASE FAMILY PROTEIN (AFU_ORTHOLOGUE AFUA_8G06820)"/>
    <property type="match status" value="1"/>
</dbReference>
<dbReference type="AlphaFoldDB" id="A0A177L3E1"/>
<proteinExistence type="predicted"/>
<evidence type="ECO:0000313" key="2">
    <source>
        <dbReference type="EMBL" id="OAH59281.1"/>
    </source>
</evidence>
<dbReference type="OrthoDB" id="195113at2"/>
<dbReference type="GO" id="GO:0009231">
    <property type="term" value="P:riboflavin biosynthetic process"/>
    <property type="evidence" value="ECO:0007669"/>
    <property type="project" value="InterPro"/>
</dbReference>
<dbReference type="GO" id="GO:0008703">
    <property type="term" value="F:5-amino-6-(5-phosphoribosylamino)uracil reductase activity"/>
    <property type="evidence" value="ECO:0007669"/>
    <property type="project" value="InterPro"/>
</dbReference>
<dbReference type="InterPro" id="IPR050765">
    <property type="entry name" value="Riboflavin_Biosynth_HTPR"/>
</dbReference>